<name>A0A4S8PJN0_9ACTN</name>
<dbReference type="OrthoDB" id="3174612at2"/>
<gene>
    <name evidence="3" type="ORF">E9998_05915</name>
</gene>
<organism evidence="3 4">
    <name type="scientific">Glycomyces paridis</name>
    <dbReference type="NCBI Taxonomy" id="2126555"/>
    <lineage>
        <taxon>Bacteria</taxon>
        <taxon>Bacillati</taxon>
        <taxon>Actinomycetota</taxon>
        <taxon>Actinomycetes</taxon>
        <taxon>Glycomycetales</taxon>
        <taxon>Glycomycetaceae</taxon>
        <taxon>Glycomyces</taxon>
    </lineage>
</organism>
<comment type="caution">
    <text evidence="3">The sequence shown here is derived from an EMBL/GenBank/DDBJ whole genome shotgun (WGS) entry which is preliminary data.</text>
</comment>
<evidence type="ECO:0000313" key="3">
    <source>
        <dbReference type="EMBL" id="THV30903.1"/>
    </source>
</evidence>
<dbReference type="Gene3D" id="3.40.50.850">
    <property type="entry name" value="Isochorismatase-like"/>
    <property type="match status" value="1"/>
</dbReference>
<dbReference type="Pfam" id="PF00857">
    <property type="entry name" value="Isochorismatase"/>
    <property type="match status" value="1"/>
</dbReference>
<evidence type="ECO:0000256" key="1">
    <source>
        <dbReference type="ARBA" id="ARBA00022801"/>
    </source>
</evidence>
<dbReference type="InterPro" id="IPR050272">
    <property type="entry name" value="Isochorismatase-like_hydrls"/>
</dbReference>
<dbReference type="SUPFAM" id="SSF52499">
    <property type="entry name" value="Isochorismatase-like hydrolases"/>
    <property type="match status" value="1"/>
</dbReference>
<keyword evidence="1" id="KW-0378">Hydrolase</keyword>
<dbReference type="Proteomes" id="UP000305792">
    <property type="component" value="Unassembled WGS sequence"/>
</dbReference>
<dbReference type="AlphaFoldDB" id="A0A4S8PJN0"/>
<sequence>MTTLDPQRSALVLVDLMPRLLELELGPRPGAVVLEAAVALAERARSAGAFVVAIRLERTGAAVQPPGSELAPAVAALADAVVVKRTVGGYHGTGLDALLRERGIETLVMAGIRTNIGVESTARAAYDQGHRLVFVEDAMSARFAEHHEASVRYNLPRFGEVAPSSAVHWG</sequence>
<dbReference type="InterPro" id="IPR036380">
    <property type="entry name" value="Isochorismatase-like_sf"/>
</dbReference>
<dbReference type="PANTHER" id="PTHR43540:SF7">
    <property type="entry name" value="ISOCHORISMATASE FAMILY PROTEIN YECD"/>
    <property type="match status" value="1"/>
</dbReference>
<accession>A0A4S8PJN0</accession>
<feature type="domain" description="Isochorismatase-like" evidence="2">
    <location>
        <begin position="9"/>
        <end position="162"/>
    </location>
</feature>
<evidence type="ECO:0000259" key="2">
    <source>
        <dbReference type="Pfam" id="PF00857"/>
    </source>
</evidence>
<dbReference type="PANTHER" id="PTHR43540">
    <property type="entry name" value="PEROXYUREIDOACRYLATE/UREIDOACRYLATE AMIDOHYDROLASE-RELATED"/>
    <property type="match status" value="1"/>
</dbReference>
<keyword evidence="4" id="KW-1185">Reference proteome</keyword>
<evidence type="ECO:0000313" key="4">
    <source>
        <dbReference type="Proteomes" id="UP000305792"/>
    </source>
</evidence>
<dbReference type="RefSeq" id="WP_136528769.1">
    <property type="nucleotide sequence ID" value="NZ_STGX01000003.1"/>
</dbReference>
<proteinExistence type="predicted"/>
<protein>
    <submittedName>
        <fullName evidence="3">Isochorismatase family protein</fullName>
    </submittedName>
</protein>
<dbReference type="InterPro" id="IPR000868">
    <property type="entry name" value="Isochorismatase-like_dom"/>
</dbReference>
<dbReference type="EMBL" id="STGX01000003">
    <property type="protein sequence ID" value="THV30903.1"/>
    <property type="molecule type" value="Genomic_DNA"/>
</dbReference>
<reference evidence="3 4" key="1">
    <citation type="journal article" date="2018" name="Int. J. Syst. Evol. Microbiol.">
        <title>Glycomyces paridis sp. nov., isolated from the medicinal plant Paris polyphylla.</title>
        <authorList>
            <person name="Fang X.M."/>
            <person name="Bai J.L."/>
            <person name="Su J."/>
            <person name="Zhao L.L."/>
            <person name="Liu H.Y."/>
            <person name="Ma B.P."/>
            <person name="Zhang Y.Q."/>
            <person name="Yu L.Y."/>
        </authorList>
    </citation>
    <scope>NUCLEOTIDE SEQUENCE [LARGE SCALE GENOMIC DNA]</scope>
    <source>
        <strain evidence="3 4">CPCC 204357</strain>
    </source>
</reference>
<dbReference type="GO" id="GO:0016787">
    <property type="term" value="F:hydrolase activity"/>
    <property type="evidence" value="ECO:0007669"/>
    <property type="project" value="UniProtKB-KW"/>
</dbReference>
<dbReference type="CDD" id="cd00431">
    <property type="entry name" value="cysteine_hydrolases"/>
    <property type="match status" value="1"/>
</dbReference>